<dbReference type="PANTHER" id="PTHR43777">
    <property type="entry name" value="MOLYBDENUM COFACTOR CYTIDYLYLTRANSFERASE"/>
    <property type="match status" value="1"/>
</dbReference>
<reference evidence="2 3" key="1">
    <citation type="submission" date="2018-04" db="EMBL/GenBank/DDBJ databases">
        <title>Paenibacillus taichungensis Genome sequencing and assembly.</title>
        <authorList>
            <person name="Xu J."/>
            <person name="Rensing C."/>
            <person name="Mazhar H.S."/>
        </authorList>
    </citation>
    <scope>NUCLEOTIDE SEQUENCE [LARGE SCALE GENOMIC DNA]</scope>
    <source>
        <strain evidence="2 3">NC1</strain>
    </source>
</reference>
<evidence type="ECO:0000259" key="1">
    <source>
        <dbReference type="Pfam" id="PF12804"/>
    </source>
</evidence>
<feature type="domain" description="MobA-like NTP transferase" evidence="1">
    <location>
        <begin position="39"/>
        <end position="213"/>
    </location>
</feature>
<dbReference type="Pfam" id="PF12804">
    <property type="entry name" value="NTP_transf_3"/>
    <property type="match status" value="1"/>
</dbReference>
<name>A0A329QPT4_9BACL</name>
<sequence>MDRKRSQLVSQQNLLPVNVQLLPQSVATYKGGLHMQLTGILLAAGKSSRMGRDKLSIVMPDGRCLAAWTLEAALNSDLERVICVVKPEDSLAWIPSMWLNAASYGCSLDMRTKLEIAICTDYAYGMAMSLHCGLLSAMAYRPEGVMMILADQPLLQAQDINRVAEALTTNKLCDYAAATDGGGGKPPVAFREHMLGQLLSLSGDEGARKIMRNAKYTGTHVSLSEFSFWDADTEPELERILDYVNGIR</sequence>
<dbReference type="SUPFAM" id="SSF53448">
    <property type="entry name" value="Nucleotide-diphospho-sugar transferases"/>
    <property type="match status" value="1"/>
</dbReference>
<accession>A0A329QPT4</accession>
<proteinExistence type="predicted"/>
<evidence type="ECO:0000313" key="2">
    <source>
        <dbReference type="EMBL" id="RAW12688.1"/>
    </source>
</evidence>
<evidence type="ECO:0000313" key="3">
    <source>
        <dbReference type="Proteomes" id="UP000250642"/>
    </source>
</evidence>
<organism evidence="2 3">
    <name type="scientific">Paenibacillus taichungensis</name>
    <dbReference type="NCBI Taxonomy" id="484184"/>
    <lineage>
        <taxon>Bacteria</taxon>
        <taxon>Bacillati</taxon>
        <taxon>Bacillota</taxon>
        <taxon>Bacilli</taxon>
        <taxon>Bacillales</taxon>
        <taxon>Paenibacillaceae</taxon>
        <taxon>Paenibacillus</taxon>
    </lineage>
</organism>
<dbReference type="EMBL" id="QEVW01000014">
    <property type="protein sequence ID" value="RAW12688.1"/>
    <property type="molecule type" value="Genomic_DNA"/>
</dbReference>
<comment type="caution">
    <text evidence="2">The sequence shown here is derived from an EMBL/GenBank/DDBJ whole genome shotgun (WGS) entry which is preliminary data.</text>
</comment>
<dbReference type="InterPro" id="IPR025877">
    <property type="entry name" value="MobA-like_NTP_Trfase"/>
</dbReference>
<protein>
    <recommendedName>
        <fullName evidence="1">MobA-like NTP transferase domain-containing protein</fullName>
    </recommendedName>
</protein>
<dbReference type="AlphaFoldDB" id="A0A329QPT4"/>
<dbReference type="CDD" id="cd04182">
    <property type="entry name" value="GT_2_like_f"/>
    <property type="match status" value="1"/>
</dbReference>
<dbReference type="PANTHER" id="PTHR43777:SF1">
    <property type="entry name" value="MOLYBDENUM COFACTOR CYTIDYLYLTRANSFERASE"/>
    <property type="match status" value="1"/>
</dbReference>
<gene>
    <name evidence="2" type="ORF">DC345_20555</name>
</gene>
<dbReference type="Proteomes" id="UP000250642">
    <property type="component" value="Unassembled WGS sequence"/>
</dbReference>
<dbReference type="GO" id="GO:0016779">
    <property type="term" value="F:nucleotidyltransferase activity"/>
    <property type="evidence" value="ECO:0007669"/>
    <property type="project" value="UniProtKB-ARBA"/>
</dbReference>
<dbReference type="InterPro" id="IPR029044">
    <property type="entry name" value="Nucleotide-diphossugar_trans"/>
</dbReference>
<dbReference type="Gene3D" id="3.90.550.10">
    <property type="entry name" value="Spore Coat Polysaccharide Biosynthesis Protein SpsA, Chain A"/>
    <property type="match status" value="1"/>
</dbReference>